<proteinExistence type="predicted"/>
<organism evidence="1 2">
    <name type="scientific">Pseudocercospora eumusae</name>
    <dbReference type="NCBI Taxonomy" id="321146"/>
    <lineage>
        <taxon>Eukaryota</taxon>
        <taxon>Fungi</taxon>
        <taxon>Dikarya</taxon>
        <taxon>Ascomycota</taxon>
        <taxon>Pezizomycotina</taxon>
        <taxon>Dothideomycetes</taxon>
        <taxon>Dothideomycetidae</taxon>
        <taxon>Mycosphaerellales</taxon>
        <taxon>Mycosphaerellaceae</taxon>
        <taxon>Pseudocercospora</taxon>
    </lineage>
</organism>
<dbReference type="OrthoDB" id="3565018at2759"/>
<name>A0A139HRF5_9PEZI</name>
<protein>
    <submittedName>
        <fullName evidence="1">Uncharacterized protein</fullName>
    </submittedName>
</protein>
<evidence type="ECO:0000313" key="2">
    <source>
        <dbReference type="Proteomes" id="UP000070133"/>
    </source>
</evidence>
<sequence length="163" mass="18560">MEGVITKVAKSTVVDDVKFQLKTVNEFAFQQGLGHLVKTANDHVSFEMKRITYSLTVFRREAPIDEIESHNRLLSQFLTFAATFWLPGVPSAGPTRLPRDSIDGNISYCRPFVLAKFESKESLAQDDTPLVELDIWLLQLCFDRSLEQHALWCSALQMSCRHL</sequence>
<dbReference type="AlphaFoldDB" id="A0A139HRF5"/>
<reference evidence="1 2" key="1">
    <citation type="submission" date="2015-07" db="EMBL/GenBank/DDBJ databases">
        <title>Comparative genomics of the Sigatoka disease complex on banana suggests a link between parallel evolutionary changes in Pseudocercospora fijiensis and Pseudocercospora eumusae and increased virulence on the banana host.</title>
        <authorList>
            <person name="Chang T.-C."/>
            <person name="Salvucci A."/>
            <person name="Crous P.W."/>
            <person name="Stergiopoulos I."/>
        </authorList>
    </citation>
    <scope>NUCLEOTIDE SEQUENCE [LARGE SCALE GENOMIC DNA]</scope>
    <source>
        <strain evidence="1 2">CBS 114824</strain>
    </source>
</reference>
<keyword evidence="2" id="KW-1185">Reference proteome</keyword>
<gene>
    <name evidence="1" type="ORF">AC578_10287</name>
</gene>
<comment type="caution">
    <text evidence="1">The sequence shown here is derived from an EMBL/GenBank/DDBJ whole genome shotgun (WGS) entry which is preliminary data.</text>
</comment>
<accession>A0A139HRF5</accession>
<dbReference type="EMBL" id="LFZN01000016">
    <property type="protein sequence ID" value="KXT05030.1"/>
    <property type="molecule type" value="Genomic_DNA"/>
</dbReference>
<dbReference type="Proteomes" id="UP000070133">
    <property type="component" value="Unassembled WGS sequence"/>
</dbReference>
<evidence type="ECO:0000313" key="1">
    <source>
        <dbReference type="EMBL" id="KXT05030.1"/>
    </source>
</evidence>